<dbReference type="PROSITE" id="PS01124">
    <property type="entry name" value="HTH_ARAC_FAMILY_2"/>
    <property type="match status" value="1"/>
</dbReference>
<dbReference type="PANTHER" id="PTHR47504">
    <property type="entry name" value="RIGHT ORIGIN-BINDING PROTEIN"/>
    <property type="match status" value="1"/>
</dbReference>
<dbReference type="InterPro" id="IPR011256">
    <property type="entry name" value="Reg_factor_effector_dom_sf"/>
</dbReference>
<dbReference type="HOGENOM" id="CLU_000445_81_1_9"/>
<dbReference type="EMBL" id="ADKX01000030">
    <property type="protein sequence ID" value="EFW05012.1"/>
    <property type="molecule type" value="Genomic_DNA"/>
</dbReference>
<keyword evidence="1" id="KW-0805">Transcription regulation</keyword>
<dbReference type="GeneID" id="78231195"/>
<dbReference type="OrthoDB" id="9782503at2"/>
<evidence type="ECO:0000313" key="6">
    <source>
        <dbReference type="Proteomes" id="UP000003157"/>
    </source>
</evidence>
<dbReference type="Pfam" id="PF14526">
    <property type="entry name" value="Cass2"/>
    <property type="match status" value="1"/>
</dbReference>
<dbReference type="STRING" id="100884.GCA_000269565_03437"/>
<dbReference type="SUPFAM" id="SSF55136">
    <property type="entry name" value="Probable bacterial effector-binding domain"/>
    <property type="match status" value="1"/>
</dbReference>
<evidence type="ECO:0000259" key="4">
    <source>
        <dbReference type="PROSITE" id="PS01124"/>
    </source>
</evidence>
<dbReference type="eggNOG" id="COG2207">
    <property type="taxonomic scope" value="Bacteria"/>
</dbReference>
<dbReference type="Proteomes" id="UP000003157">
    <property type="component" value="Unassembled WGS sequence"/>
</dbReference>
<organism evidence="5 6">
    <name type="scientific">Coprobacillus cateniformis</name>
    <dbReference type="NCBI Taxonomy" id="100884"/>
    <lineage>
        <taxon>Bacteria</taxon>
        <taxon>Bacillati</taxon>
        <taxon>Bacillota</taxon>
        <taxon>Erysipelotrichia</taxon>
        <taxon>Erysipelotrichales</taxon>
        <taxon>Coprobacillaceae</taxon>
        <taxon>Coprobacillus</taxon>
    </lineage>
</organism>
<keyword evidence="2" id="KW-0238">DNA-binding</keyword>
<dbReference type="InterPro" id="IPR010499">
    <property type="entry name" value="AraC_E-bd"/>
</dbReference>
<dbReference type="GO" id="GO:0043565">
    <property type="term" value="F:sequence-specific DNA binding"/>
    <property type="evidence" value="ECO:0007669"/>
    <property type="project" value="InterPro"/>
</dbReference>
<name>E7GA04_9FIRM</name>
<dbReference type="Gene3D" id="1.10.10.60">
    <property type="entry name" value="Homeodomain-like"/>
    <property type="match status" value="2"/>
</dbReference>
<evidence type="ECO:0000256" key="1">
    <source>
        <dbReference type="ARBA" id="ARBA00023015"/>
    </source>
</evidence>
<dbReference type="InterPro" id="IPR050959">
    <property type="entry name" value="MarA-like"/>
</dbReference>
<dbReference type="InterPro" id="IPR018060">
    <property type="entry name" value="HTH_AraC"/>
</dbReference>
<dbReference type="PROSITE" id="PS00041">
    <property type="entry name" value="HTH_ARAC_FAMILY_1"/>
    <property type="match status" value="1"/>
</dbReference>
<evidence type="ECO:0000256" key="2">
    <source>
        <dbReference type="ARBA" id="ARBA00023125"/>
    </source>
</evidence>
<protein>
    <submittedName>
        <fullName evidence="5">AraC family Transcriptional regulator</fullName>
    </submittedName>
</protein>
<dbReference type="eggNOG" id="COG3708">
    <property type="taxonomic scope" value="Bacteria"/>
</dbReference>
<dbReference type="SMART" id="SM00871">
    <property type="entry name" value="AraC_E_bind"/>
    <property type="match status" value="1"/>
</dbReference>
<reference evidence="5 6" key="1">
    <citation type="submission" date="2010-12" db="EMBL/GenBank/DDBJ databases">
        <title>The Genome Sequence of Coprobacillus sp. strain 29_1.</title>
        <authorList>
            <consortium name="The Broad Institute Genome Sequencing Platform"/>
            <person name="Earl A."/>
            <person name="Ward D."/>
            <person name="Feldgarden M."/>
            <person name="Gevers D."/>
            <person name="Daigneault M."/>
            <person name="Sibley C.D."/>
            <person name="White A."/>
            <person name="Strauss J."/>
            <person name="Allen-Vercoe E."/>
            <person name="Young S.K."/>
            <person name="Zeng Q."/>
            <person name="Gargeya S."/>
            <person name="Fitzgerald M."/>
            <person name="Haas B."/>
            <person name="Abouelleil A."/>
            <person name="Alvarado L."/>
            <person name="Arachchi H.M."/>
            <person name="Berlin A."/>
            <person name="Brown A."/>
            <person name="Chapman S.B."/>
            <person name="Chen Z."/>
            <person name="Dunbar C."/>
            <person name="Freedman E."/>
            <person name="Gearin G."/>
            <person name="Gellesch M."/>
            <person name="Goldberg J."/>
            <person name="Griggs A."/>
            <person name="Gujja S."/>
            <person name="Heilman E."/>
            <person name="Heiman D."/>
            <person name="Howarth C."/>
            <person name="Larson L."/>
            <person name="Lui A."/>
            <person name="MacDonald P.J.P."/>
            <person name="Mehta T."/>
            <person name="Montmayeur A."/>
            <person name="Murphy C."/>
            <person name="Neiman D."/>
            <person name="Pearson M."/>
            <person name="Priest M."/>
            <person name="Roberts A."/>
            <person name="Saif S."/>
            <person name="Shea T."/>
            <person name="Shenoy N."/>
            <person name="Sisk P."/>
            <person name="Stolte C."/>
            <person name="Sykes S."/>
            <person name="White J."/>
            <person name="Yandava C."/>
            <person name="Nusbaum C."/>
            <person name="Birren B."/>
        </authorList>
    </citation>
    <scope>NUCLEOTIDE SEQUENCE [LARGE SCALE GENOMIC DNA]</scope>
    <source>
        <strain evidence="5 6">29_1</strain>
    </source>
</reference>
<dbReference type="InterPro" id="IPR018062">
    <property type="entry name" value="HTH_AraC-typ_CS"/>
</dbReference>
<dbReference type="SUPFAM" id="SSF46689">
    <property type="entry name" value="Homeodomain-like"/>
    <property type="match status" value="2"/>
</dbReference>
<evidence type="ECO:0000256" key="3">
    <source>
        <dbReference type="ARBA" id="ARBA00023163"/>
    </source>
</evidence>
<dbReference type="PANTHER" id="PTHR47504:SF5">
    <property type="entry name" value="RIGHT ORIGIN-BINDING PROTEIN"/>
    <property type="match status" value="1"/>
</dbReference>
<feature type="domain" description="HTH araC/xylS-type" evidence="4">
    <location>
        <begin position="8"/>
        <end position="106"/>
    </location>
</feature>
<sequence length="291" mass="34360">MNYQKALEDAIIYIENHLEEDIRVEEVAHSVGYSYFHFNRQFQALIGESVGNYIKKRRLANAAHQLLYTHHKIIDIAIKNNFESAESFSRAFKLIYKVSPQKYRENRIQTLTSNKENLNSDLLEHLVHHVTVHPQIVILPEIKVVGIRRQTQLRTKEIKKLWEEFYSLEEKAPYSYQEHRKFGIYESSLSDVHFIVGEETIFNEVVGIEVDSFENMVSYFIKKVIPGGRYVVFTHHGCFKTLPQTINYIWGTWLLSTKEEIDSRETFEVLDERFLGYDHPDSELDLYIPLR</sequence>
<dbReference type="GO" id="GO:0003700">
    <property type="term" value="F:DNA-binding transcription factor activity"/>
    <property type="evidence" value="ECO:0007669"/>
    <property type="project" value="InterPro"/>
</dbReference>
<evidence type="ECO:0000313" key="5">
    <source>
        <dbReference type="EMBL" id="EFW05012.1"/>
    </source>
</evidence>
<proteinExistence type="predicted"/>
<keyword evidence="3" id="KW-0804">Transcription</keyword>
<dbReference type="Gene3D" id="3.20.80.10">
    <property type="entry name" value="Regulatory factor, effector binding domain"/>
    <property type="match status" value="1"/>
</dbReference>
<dbReference type="InterPro" id="IPR029441">
    <property type="entry name" value="Cass2"/>
</dbReference>
<dbReference type="SMART" id="SM00342">
    <property type="entry name" value="HTH_ARAC"/>
    <property type="match status" value="1"/>
</dbReference>
<comment type="caution">
    <text evidence="5">The sequence shown here is derived from an EMBL/GenBank/DDBJ whole genome shotgun (WGS) entry which is preliminary data.</text>
</comment>
<gene>
    <name evidence="5" type="ORF">HMPREF9488_01594</name>
</gene>
<dbReference type="Pfam" id="PF12833">
    <property type="entry name" value="HTH_18"/>
    <property type="match status" value="1"/>
</dbReference>
<accession>E7GA04</accession>
<dbReference type="AlphaFoldDB" id="E7GA04"/>
<keyword evidence="6" id="KW-1185">Reference proteome</keyword>
<dbReference type="InterPro" id="IPR009057">
    <property type="entry name" value="Homeodomain-like_sf"/>
</dbReference>
<dbReference type="RefSeq" id="WP_008788702.1">
    <property type="nucleotide sequence ID" value="NZ_AKCB01000003.1"/>
</dbReference>